<dbReference type="KEGG" id="bman:114242965"/>
<evidence type="ECO:0000313" key="3">
    <source>
        <dbReference type="RefSeq" id="XP_028030111.1"/>
    </source>
</evidence>
<dbReference type="RefSeq" id="XP_028030111.1">
    <property type="nucleotide sequence ID" value="XM_028174310.1"/>
</dbReference>
<feature type="signal peptide" evidence="1">
    <location>
        <begin position="1"/>
        <end position="20"/>
    </location>
</feature>
<reference evidence="3" key="1">
    <citation type="submission" date="2025-08" db="UniProtKB">
        <authorList>
            <consortium name="RefSeq"/>
        </authorList>
    </citation>
    <scope>IDENTIFICATION</scope>
    <source>
        <tissue evidence="3">Silk gland</tissue>
    </source>
</reference>
<keyword evidence="1" id="KW-0732">Signal</keyword>
<evidence type="ECO:0000256" key="1">
    <source>
        <dbReference type="SAM" id="SignalP"/>
    </source>
</evidence>
<proteinExistence type="predicted"/>
<organism evidence="2 3">
    <name type="scientific">Bombyx mandarina</name>
    <name type="common">Wild silk moth</name>
    <name type="synonym">Wild silkworm</name>
    <dbReference type="NCBI Taxonomy" id="7092"/>
    <lineage>
        <taxon>Eukaryota</taxon>
        <taxon>Metazoa</taxon>
        <taxon>Ecdysozoa</taxon>
        <taxon>Arthropoda</taxon>
        <taxon>Hexapoda</taxon>
        <taxon>Insecta</taxon>
        <taxon>Pterygota</taxon>
        <taxon>Neoptera</taxon>
        <taxon>Endopterygota</taxon>
        <taxon>Lepidoptera</taxon>
        <taxon>Glossata</taxon>
        <taxon>Ditrysia</taxon>
        <taxon>Bombycoidea</taxon>
        <taxon>Bombycidae</taxon>
        <taxon>Bombycinae</taxon>
        <taxon>Bombyx</taxon>
    </lineage>
</organism>
<dbReference type="OrthoDB" id="6998938at2759"/>
<sequence length="200" mass="23192">MSPQRRCIVIVLLTVGVIHASPKLNDVRIKTQNCENSPQGHVFDEAQAIGTWHAQRHKSDKPYFFRDSECAQLTSVNEQERNEVKKKIGNYTANLKWENLTLRMQIPCQSTSMRHNVTEDHYLERLDGHGIYRTLHVPLPSAKLELGALRSIAIRLKIIENEYLGLMGCHVFFLSKKPFDDTDIEERLNNTYKYWPKDLS</sequence>
<name>A0A6J2JKJ7_BOMMA</name>
<protein>
    <submittedName>
        <fullName evidence="3">Uncharacterized protein LOC114242965</fullName>
    </submittedName>
</protein>
<dbReference type="GeneID" id="114242965"/>
<evidence type="ECO:0000313" key="2">
    <source>
        <dbReference type="Proteomes" id="UP000504629"/>
    </source>
</evidence>
<keyword evidence="2" id="KW-1185">Reference proteome</keyword>
<accession>A0A6J2JKJ7</accession>
<feature type="chain" id="PRO_5026709179" evidence="1">
    <location>
        <begin position="21"/>
        <end position="200"/>
    </location>
</feature>
<gene>
    <name evidence="3" type="primary">LOC114242965</name>
</gene>
<dbReference type="Proteomes" id="UP000504629">
    <property type="component" value="Unplaced"/>
</dbReference>
<dbReference type="AlphaFoldDB" id="A0A6J2JKJ7"/>